<organism evidence="1 2">
    <name type="scientific">Putridiphycobacter roseus</name>
    <dbReference type="NCBI Taxonomy" id="2219161"/>
    <lineage>
        <taxon>Bacteria</taxon>
        <taxon>Pseudomonadati</taxon>
        <taxon>Bacteroidota</taxon>
        <taxon>Flavobacteriia</taxon>
        <taxon>Flavobacteriales</taxon>
        <taxon>Crocinitomicaceae</taxon>
        <taxon>Putridiphycobacter</taxon>
    </lineage>
</organism>
<dbReference type="AlphaFoldDB" id="A0A2W1NI81"/>
<proteinExistence type="predicted"/>
<dbReference type="EMBL" id="QKSB01000001">
    <property type="protein sequence ID" value="PZE18733.1"/>
    <property type="molecule type" value="Genomic_DNA"/>
</dbReference>
<evidence type="ECO:0008006" key="3">
    <source>
        <dbReference type="Google" id="ProtNLM"/>
    </source>
</evidence>
<gene>
    <name evidence="1" type="ORF">DNU06_02580</name>
</gene>
<comment type="caution">
    <text evidence="1">The sequence shown here is derived from an EMBL/GenBank/DDBJ whole genome shotgun (WGS) entry which is preliminary data.</text>
</comment>
<dbReference type="OrthoDB" id="795069at2"/>
<protein>
    <recommendedName>
        <fullName evidence="3">Replication-associated protein G2P N-terminal domain-containing protein</fullName>
    </recommendedName>
</protein>
<name>A0A2W1NI81_9FLAO</name>
<evidence type="ECO:0000313" key="2">
    <source>
        <dbReference type="Proteomes" id="UP000249248"/>
    </source>
</evidence>
<accession>A0A2W1NI81</accession>
<dbReference type="RefSeq" id="WP_111061634.1">
    <property type="nucleotide sequence ID" value="NZ_JBHUCU010000007.1"/>
</dbReference>
<keyword evidence="2" id="KW-1185">Reference proteome</keyword>
<sequence>MDRIKKGSDLASASLIDFNSRNKNISTNQRYKNYVPLDYIKAELIDFDTQQLLSNEFLNFSRPINEDSGEIKNAKNRKPYRLAKFRNLIFKYYTDSSKVYLSGSIHVLYNDGKHNYNDFNIQMLDDVLRELFDLFGILPRHLKITQLEWGVNIRIPYKVSTIIDHCLSHKWKRFVCVKDDKEGKYHQAEHKHNYILKIYNKGLHYGLGYDLLRFERKQMSWLKFAKKERIGQTLDCLIKSDFKGLKRSLLSNWNEVLFYDPMIDTSNLKQLQYRDPLFWSDYSSSRQARHKHYKLLKHINKTIGGNVQDIIYNIIENKIMELNNEILTFSDFSYNKNTSTRIIHLHWGIEQYLAKSC</sequence>
<reference evidence="1 2" key="1">
    <citation type="submission" date="2018-06" db="EMBL/GenBank/DDBJ databases">
        <title>The draft genome sequence of Crocinitomix sp. SM1701.</title>
        <authorList>
            <person name="Zhang X."/>
        </authorList>
    </citation>
    <scope>NUCLEOTIDE SEQUENCE [LARGE SCALE GENOMIC DNA]</scope>
    <source>
        <strain evidence="1 2">SM1701</strain>
    </source>
</reference>
<dbReference type="Proteomes" id="UP000249248">
    <property type="component" value="Unassembled WGS sequence"/>
</dbReference>
<evidence type="ECO:0000313" key="1">
    <source>
        <dbReference type="EMBL" id="PZE18733.1"/>
    </source>
</evidence>